<dbReference type="AlphaFoldDB" id="A0A238V4Q8"/>
<evidence type="ECO:0000313" key="2">
    <source>
        <dbReference type="Proteomes" id="UP000198403"/>
    </source>
</evidence>
<protein>
    <submittedName>
        <fullName evidence="1">Uncharacterized protein</fullName>
    </submittedName>
</protein>
<evidence type="ECO:0000313" key="1">
    <source>
        <dbReference type="EMBL" id="SNR29161.1"/>
    </source>
</evidence>
<dbReference type="EMBL" id="FZNO01000002">
    <property type="protein sequence ID" value="SNR29161.1"/>
    <property type="molecule type" value="Genomic_DNA"/>
</dbReference>
<proteinExistence type="predicted"/>
<dbReference type="Proteomes" id="UP000198403">
    <property type="component" value="Unassembled WGS sequence"/>
</dbReference>
<dbReference type="RefSeq" id="WP_141137399.1">
    <property type="nucleotide sequence ID" value="NZ_FZNO01000002.1"/>
</dbReference>
<accession>A0A238V4Q8</accession>
<name>A0A238V4Q8_9ACTN</name>
<keyword evidence="2" id="KW-1185">Reference proteome</keyword>
<reference evidence="1 2" key="1">
    <citation type="submission" date="2017-06" db="EMBL/GenBank/DDBJ databases">
        <authorList>
            <person name="Kim H.J."/>
            <person name="Triplett B.A."/>
        </authorList>
    </citation>
    <scope>NUCLEOTIDE SEQUENCE [LARGE SCALE GENOMIC DNA]</scope>
    <source>
        <strain evidence="1 2">DSM 44272</strain>
    </source>
</reference>
<organism evidence="1 2">
    <name type="scientific">Blastococcus mobilis</name>
    <dbReference type="NCBI Taxonomy" id="1938746"/>
    <lineage>
        <taxon>Bacteria</taxon>
        <taxon>Bacillati</taxon>
        <taxon>Actinomycetota</taxon>
        <taxon>Actinomycetes</taxon>
        <taxon>Geodermatophilales</taxon>
        <taxon>Geodermatophilaceae</taxon>
        <taxon>Blastococcus</taxon>
    </lineage>
</organism>
<sequence>MQARAPDGLPAAARSAVILARIGTTMGELARERDELLATTLRAAGATYERRRQQAREAVARVAQMR</sequence>
<gene>
    <name evidence="1" type="ORF">SAMN06272737_10217</name>
</gene>